<dbReference type="AlphaFoldDB" id="A0A382A2L8"/>
<evidence type="ECO:0000313" key="1">
    <source>
        <dbReference type="EMBL" id="SVA95788.1"/>
    </source>
</evidence>
<reference evidence="1" key="1">
    <citation type="submission" date="2018-05" db="EMBL/GenBank/DDBJ databases">
        <authorList>
            <person name="Lanie J.A."/>
            <person name="Ng W.-L."/>
            <person name="Kazmierczak K.M."/>
            <person name="Andrzejewski T.M."/>
            <person name="Davidsen T.M."/>
            <person name="Wayne K.J."/>
            <person name="Tettelin H."/>
            <person name="Glass J.I."/>
            <person name="Rusch D."/>
            <person name="Podicherti R."/>
            <person name="Tsui H.-C.T."/>
            <person name="Winkler M.E."/>
        </authorList>
    </citation>
    <scope>NUCLEOTIDE SEQUENCE</scope>
</reference>
<organism evidence="1">
    <name type="scientific">marine metagenome</name>
    <dbReference type="NCBI Taxonomy" id="408172"/>
    <lineage>
        <taxon>unclassified sequences</taxon>
        <taxon>metagenomes</taxon>
        <taxon>ecological metagenomes</taxon>
    </lineage>
</organism>
<gene>
    <name evidence="1" type="ORF">METZ01_LOCUS148642</name>
</gene>
<protein>
    <submittedName>
        <fullName evidence="1">Uncharacterized protein</fullName>
    </submittedName>
</protein>
<proteinExistence type="predicted"/>
<name>A0A382A2L8_9ZZZZ</name>
<accession>A0A382A2L8</accession>
<feature type="non-terminal residue" evidence="1">
    <location>
        <position position="402"/>
    </location>
</feature>
<sequence>MANANKIGEIRRSQMVQIYGPGSIINLKQGDASISALMTDLSTWDLTSDTAKTRDQRFLDRRLSKSIEAQYEKKIDWFRLPPVEPEPDKIWQQKKSSLMGNIFPKTFICPDQYHRRVGTIDELWIDRKDRQDARYVCLKCTGHGEPVFLVPSRFIVACPAGHLQEFPYRMWLDEKGILPKRNKEKWEGKTCKHKCITLKQKRGLGLRGLYLECTEDIYDPDVESCGRFTNMDGIFSENSLPLGCEGESPWIMDYKDHVDDCTKFPKALQRNSVSVWQAKTVSALTIPPWDNKIKNLLSSKRWGDITRRSDAESRANYVELIYEDIENDFREKEKKLPYSLDELIVAIEEEIENDSMVSSDLKIDEYYALTNFDEHRQIDDFQVRSEGIPLDSKIQNLIERLL</sequence>
<dbReference type="EMBL" id="UINC01023669">
    <property type="protein sequence ID" value="SVA95788.1"/>
    <property type="molecule type" value="Genomic_DNA"/>
</dbReference>